<accession>A0A9Q1J6X4</accession>
<feature type="region of interest" description="Disordered" evidence="1">
    <location>
        <begin position="46"/>
        <end position="73"/>
    </location>
</feature>
<evidence type="ECO:0000313" key="2">
    <source>
        <dbReference type="EMBL" id="KAJ8369556.1"/>
    </source>
</evidence>
<dbReference type="EMBL" id="JAINUF010000003">
    <property type="protein sequence ID" value="KAJ8369556.1"/>
    <property type="molecule type" value="Genomic_DNA"/>
</dbReference>
<proteinExistence type="predicted"/>
<name>A0A9Q1J6X4_SYNKA</name>
<organism evidence="2 3">
    <name type="scientific">Synaphobranchus kaupii</name>
    <name type="common">Kaup's arrowtooth eel</name>
    <dbReference type="NCBI Taxonomy" id="118154"/>
    <lineage>
        <taxon>Eukaryota</taxon>
        <taxon>Metazoa</taxon>
        <taxon>Chordata</taxon>
        <taxon>Craniata</taxon>
        <taxon>Vertebrata</taxon>
        <taxon>Euteleostomi</taxon>
        <taxon>Actinopterygii</taxon>
        <taxon>Neopterygii</taxon>
        <taxon>Teleostei</taxon>
        <taxon>Anguilliformes</taxon>
        <taxon>Synaphobranchidae</taxon>
        <taxon>Synaphobranchus</taxon>
    </lineage>
</organism>
<dbReference type="Gene3D" id="3.30.420.10">
    <property type="entry name" value="Ribonuclease H-like superfamily/Ribonuclease H"/>
    <property type="match status" value="1"/>
</dbReference>
<protein>
    <recommendedName>
        <fullName evidence="4">Tc1-like transposase DDE domain-containing protein</fullName>
    </recommendedName>
</protein>
<gene>
    <name evidence="2" type="ORF">SKAU_G00095840</name>
</gene>
<evidence type="ECO:0000256" key="1">
    <source>
        <dbReference type="SAM" id="MobiDB-lite"/>
    </source>
</evidence>
<sequence>MLTEIPKRTLTIGRCLWVHTCNHSLTSYTQDQAPITHRARLEVTFPEMKDPHPVRISKAPTEPQPVENSPDLNPIENLWGIVKRKMRDTRPNNADDLKAAIKTTWTSITPQQCHRLIASMPRRIDAVIHAKGAPTKH</sequence>
<keyword evidence="3" id="KW-1185">Reference proteome</keyword>
<dbReference type="InterPro" id="IPR036397">
    <property type="entry name" value="RNaseH_sf"/>
</dbReference>
<comment type="caution">
    <text evidence="2">The sequence shown here is derived from an EMBL/GenBank/DDBJ whole genome shotgun (WGS) entry which is preliminary data.</text>
</comment>
<dbReference type="OrthoDB" id="6021633at2759"/>
<reference evidence="2" key="1">
    <citation type="journal article" date="2023" name="Science">
        <title>Genome structures resolve the early diversification of teleost fishes.</title>
        <authorList>
            <person name="Parey E."/>
            <person name="Louis A."/>
            <person name="Montfort J."/>
            <person name="Bouchez O."/>
            <person name="Roques C."/>
            <person name="Iampietro C."/>
            <person name="Lluch J."/>
            <person name="Castinel A."/>
            <person name="Donnadieu C."/>
            <person name="Desvignes T."/>
            <person name="Floi Bucao C."/>
            <person name="Jouanno E."/>
            <person name="Wen M."/>
            <person name="Mejri S."/>
            <person name="Dirks R."/>
            <person name="Jansen H."/>
            <person name="Henkel C."/>
            <person name="Chen W.J."/>
            <person name="Zahm M."/>
            <person name="Cabau C."/>
            <person name="Klopp C."/>
            <person name="Thompson A.W."/>
            <person name="Robinson-Rechavi M."/>
            <person name="Braasch I."/>
            <person name="Lecointre G."/>
            <person name="Bobe J."/>
            <person name="Postlethwait J.H."/>
            <person name="Berthelot C."/>
            <person name="Roest Crollius H."/>
            <person name="Guiguen Y."/>
        </authorList>
    </citation>
    <scope>NUCLEOTIDE SEQUENCE</scope>
    <source>
        <strain evidence="2">WJC10195</strain>
    </source>
</reference>
<dbReference type="Proteomes" id="UP001152622">
    <property type="component" value="Chromosome 3"/>
</dbReference>
<dbReference type="AlphaFoldDB" id="A0A9Q1J6X4"/>
<evidence type="ECO:0008006" key="4">
    <source>
        <dbReference type="Google" id="ProtNLM"/>
    </source>
</evidence>
<evidence type="ECO:0000313" key="3">
    <source>
        <dbReference type="Proteomes" id="UP001152622"/>
    </source>
</evidence>
<dbReference type="GO" id="GO:0003676">
    <property type="term" value="F:nucleic acid binding"/>
    <property type="evidence" value="ECO:0007669"/>
    <property type="project" value="InterPro"/>
</dbReference>